<keyword evidence="2" id="KW-0472">Membrane</keyword>
<feature type="compositionally biased region" description="Polar residues" evidence="1">
    <location>
        <begin position="281"/>
        <end position="293"/>
    </location>
</feature>
<feature type="transmembrane region" description="Helical" evidence="2">
    <location>
        <begin position="189"/>
        <end position="212"/>
    </location>
</feature>
<keyword evidence="5" id="KW-1185">Reference proteome</keyword>
<dbReference type="STRING" id="363999.A0A439D9F5"/>
<feature type="region of interest" description="Disordered" evidence="1">
    <location>
        <begin position="141"/>
        <end position="183"/>
    </location>
</feature>
<feature type="signal peptide" evidence="3">
    <location>
        <begin position="1"/>
        <end position="19"/>
    </location>
</feature>
<name>A0A439D9F5_9PEZI</name>
<comment type="caution">
    <text evidence="4">The sequence shown here is derived from an EMBL/GenBank/DDBJ whole genome shotgun (WGS) entry which is preliminary data.</text>
</comment>
<keyword evidence="2" id="KW-1133">Transmembrane helix</keyword>
<evidence type="ECO:0000256" key="1">
    <source>
        <dbReference type="SAM" id="MobiDB-lite"/>
    </source>
</evidence>
<organism evidence="4 5">
    <name type="scientific">Xylaria grammica</name>
    <dbReference type="NCBI Taxonomy" id="363999"/>
    <lineage>
        <taxon>Eukaryota</taxon>
        <taxon>Fungi</taxon>
        <taxon>Dikarya</taxon>
        <taxon>Ascomycota</taxon>
        <taxon>Pezizomycotina</taxon>
        <taxon>Sordariomycetes</taxon>
        <taxon>Xylariomycetidae</taxon>
        <taxon>Xylariales</taxon>
        <taxon>Xylariaceae</taxon>
        <taxon>Xylaria</taxon>
    </lineage>
</organism>
<evidence type="ECO:0000256" key="3">
    <source>
        <dbReference type="SAM" id="SignalP"/>
    </source>
</evidence>
<accession>A0A439D9F5</accession>
<feature type="chain" id="PRO_5019005514" description="Mid2 domain-containing protein" evidence="3">
    <location>
        <begin position="20"/>
        <end position="293"/>
    </location>
</feature>
<evidence type="ECO:0000313" key="4">
    <source>
        <dbReference type="EMBL" id="RWA11033.1"/>
    </source>
</evidence>
<proteinExistence type="predicted"/>
<reference evidence="4 5" key="1">
    <citation type="submission" date="2018-12" db="EMBL/GenBank/DDBJ databases">
        <title>Draft genome sequence of Xylaria grammica IHI A82.</title>
        <authorList>
            <person name="Buettner E."/>
            <person name="Kellner H."/>
        </authorList>
    </citation>
    <scope>NUCLEOTIDE SEQUENCE [LARGE SCALE GENOMIC DNA]</scope>
    <source>
        <strain evidence="4 5">IHI A82</strain>
    </source>
</reference>
<gene>
    <name evidence="4" type="ORF">EKO27_g4100</name>
</gene>
<evidence type="ECO:0000256" key="2">
    <source>
        <dbReference type="SAM" id="Phobius"/>
    </source>
</evidence>
<dbReference type="Proteomes" id="UP000286045">
    <property type="component" value="Unassembled WGS sequence"/>
</dbReference>
<keyword evidence="3" id="KW-0732">Signal</keyword>
<feature type="region of interest" description="Disordered" evidence="1">
    <location>
        <begin position="235"/>
        <end position="293"/>
    </location>
</feature>
<dbReference type="EMBL" id="RYZI01000093">
    <property type="protein sequence ID" value="RWA11033.1"/>
    <property type="molecule type" value="Genomic_DNA"/>
</dbReference>
<sequence>MRLLSSLPVVSLLAAFALADDEADSDLPPPGEPALDYTDGSFIEPNGGTSSYNQGNKMNISWETTYQTTDIYLIAGYEWAAPIQLTTNTAQNWFQWEVATDSTNASEVYVFRAVNGTGTADQKATGGFLSAAFRIPVEESTTPTPTATFSTLTTTATEPAKTADPETTTTPSTTTTSTPNTGISEGTKIGIGVGVGVGVLGLGAFAAAFVFWRRSKGTQQPAPQPYEMPLNGDFPPHFQQSPQPYHNNQQALGGYYKPPGTAQAPGVELDAGQGYHFTPEATPNNTTTRAELQ</sequence>
<evidence type="ECO:0000313" key="5">
    <source>
        <dbReference type="Proteomes" id="UP000286045"/>
    </source>
</evidence>
<dbReference type="AlphaFoldDB" id="A0A439D9F5"/>
<feature type="compositionally biased region" description="Polar residues" evidence="1">
    <location>
        <begin position="238"/>
        <end position="251"/>
    </location>
</feature>
<keyword evidence="2" id="KW-0812">Transmembrane</keyword>
<evidence type="ECO:0008006" key="6">
    <source>
        <dbReference type="Google" id="ProtNLM"/>
    </source>
</evidence>
<feature type="compositionally biased region" description="Low complexity" evidence="1">
    <location>
        <begin position="141"/>
        <end position="181"/>
    </location>
</feature>
<protein>
    <recommendedName>
        <fullName evidence="6">Mid2 domain-containing protein</fullName>
    </recommendedName>
</protein>